<evidence type="ECO:0000313" key="3">
    <source>
        <dbReference type="EMBL" id="TGY40313.1"/>
    </source>
</evidence>
<accession>A0A4S2DHF6</accession>
<dbReference type="OrthoDB" id="9805795at2"/>
<gene>
    <name evidence="2" type="ORF">A4V03_19865</name>
    <name evidence="3" type="ORF">E5353_03205</name>
</gene>
<dbReference type="RefSeq" id="WP_065540530.1">
    <property type="nucleotide sequence ID" value="NZ_CAPDLJ010000006.1"/>
</dbReference>
<reference evidence="4" key="1">
    <citation type="submission" date="2016-04" db="EMBL/GenBank/DDBJ databases">
        <title>Complete Genome Sequences of Twelve Strains of a Stable Defined Moderately Diverse Mouse Microbiota 2 (sDMDMm2).</title>
        <authorList>
            <person name="Uchimura Y."/>
            <person name="Wyss M."/>
            <person name="Brugiroux S."/>
            <person name="Limenitakis J.P."/>
            <person name="Stecher B."/>
            <person name="McCoy K.D."/>
            <person name="Macpherson A.J."/>
        </authorList>
    </citation>
    <scope>NUCLEOTIDE SEQUENCE [LARGE SCALE GENOMIC DNA]</scope>
    <source>
        <strain evidence="4">I48</strain>
    </source>
</reference>
<dbReference type="AlphaFoldDB" id="A0A1C7H820"/>
<dbReference type="EMBL" id="SRYX01000007">
    <property type="protein sequence ID" value="TGY40313.1"/>
    <property type="molecule type" value="Genomic_DNA"/>
</dbReference>
<feature type="signal peptide" evidence="1">
    <location>
        <begin position="1"/>
        <end position="23"/>
    </location>
</feature>
<reference evidence="3 5" key="3">
    <citation type="submission" date="2019-04" db="EMBL/GenBank/DDBJ databases">
        <title>Microbes associate with the intestines of laboratory mice.</title>
        <authorList>
            <person name="Navarre W."/>
            <person name="Wong E."/>
            <person name="Huang K."/>
            <person name="Tropini C."/>
            <person name="Ng K."/>
            <person name="Yu B."/>
        </authorList>
    </citation>
    <scope>NUCLEOTIDE SEQUENCE [LARGE SCALE GENOMIC DNA]</scope>
    <source>
        <strain evidence="3 5">NM63_1-25</strain>
    </source>
</reference>
<dbReference type="Proteomes" id="UP000309566">
    <property type="component" value="Unassembled WGS sequence"/>
</dbReference>
<dbReference type="Proteomes" id="UP000092631">
    <property type="component" value="Chromosome"/>
</dbReference>
<name>A0A1C7H820_9BACE</name>
<keyword evidence="4" id="KW-1185">Reference proteome</keyword>
<evidence type="ECO:0000256" key="1">
    <source>
        <dbReference type="SAM" id="SignalP"/>
    </source>
</evidence>
<organism evidence="2 4">
    <name type="scientific">Bacteroides caecimuris</name>
    <dbReference type="NCBI Taxonomy" id="1796613"/>
    <lineage>
        <taxon>Bacteria</taxon>
        <taxon>Pseudomonadati</taxon>
        <taxon>Bacteroidota</taxon>
        <taxon>Bacteroidia</taxon>
        <taxon>Bacteroidales</taxon>
        <taxon>Bacteroidaceae</taxon>
        <taxon>Bacteroides</taxon>
    </lineage>
</organism>
<keyword evidence="1" id="KW-0732">Signal</keyword>
<sequence>MKKILFLYIIHLGFALQSIQIQACCLEDNTKTIQFIKDFYANYVFGTKNYVPAVKKHCTAKLQKQLKDKYEFDGEGYAIWNFRTGTLQDGPNDISKVTSVVALGNGLYKVSFIDMGIKGNRTLKIIYVNGTLKFDAIK</sequence>
<proteinExistence type="predicted"/>
<dbReference type="KEGG" id="bcae:A4V03_19865"/>
<evidence type="ECO:0008006" key="6">
    <source>
        <dbReference type="Google" id="ProtNLM"/>
    </source>
</evidence>
<accession>A0A1C7H820</accession>
<feature type="chain" id="PRO_5041526127" description="DUF3828 domain-containing protein" evidence="1">
    <location>
        <begin position="24"/>
        <end position="138"/>
    </location>
</feature>
<dbReference type="Gene3D" id="3.10.450.50">
    <property type="match status" value="1"/>
</dbReference>
<dbReference type="EMBL" id="CP015401">
    <property type="protein sequence ID" value="ANU59951.1"/>
    <property type="molecule type" value="Genomic_DNA"/>
</dbReference>
<reference evidence="2" key="2">
    <citation type="submission" date="2017-04" db="EMBL/GenBank/DDBJ databases">
        <title>Complete Genome Sequences of Twelve Strains of a Stable Defined Moderately Diverse Mouse Microbiota 2 (sDMDMm2).</title>
        <authorList>
            <person name="Uchimura Y."/>
            <person name="Wyss M."/>
            <person name="Brugiroux S."/>
            <person name="Limenitakis J.P."/>
            <person name="Stecher B."/>
            <person name="McCoy K.D."/>
            <person name="Macpherson A.J."/>
        </authorList>
    </citation>
    <scope>NUCLEOTIDE SEQUENCE</scope>
    <source>
        <strain evidence="2">I48</strain>
    </source>
</reference>
<evidence type="ECO:0000313" key="2">
    <source>
        <dbReference type="EMBL" id="ANU59951.1"/>
    </source>
</evidence>
<evidence type="ECO:0000313" key="4">
    <source>
        <dbReference type="Proteomes" id="UP000092631"/>
    </source>
</evidence>
<evidence type="ECO:0000313" key="5">
    <source>
        <dbReference type="Proteomes" id="UP000309566"/>
    </source>
</evidence>
<protein>
    <recommendedName>
        <fullName evidence="6">DUF3828 domain-containing protein</fullName>
    </recommendedName>
</protein>
<dbReference type="GeneID" id="82189389"/>